<keyword evidence="2" id="KW-1133">Transmembrane helix</keyword>
<name>A0A8H2ZZQ4_9AGAM</name>
<dbReference type="InterPro" id="IPR050587">
    <property type="entry name" value="GNT1/Glycosyltrans_8"/>
</dbReference>
<evidence type="ECO:0000313" key="4">
    <source>
        <dbReference type="Proteomes" id="UP000663846"/>
    </source>
</evidence>
<dbReference type="InterPro" id="IPR029044">
    <property type="entry name" value="Nucleotide-diphossugar_trans"/>
</dbReference>
<feature type="compositionally biased region" description="Polar residues" evidence="1">
    <location>
        <begin position="56"/>
        <end position="76"/>
    </location>
</feature>
<keyword evidence="2" id="KW-0812">Transmembrane</keyword>
<keyword evidence="2" id="KW-0472">Membrane</keyword>
<accession>A0A8H2ZZQ4</accession>
<dbReference type="Proteomes" id="UP000663846">
    <property type="component" value="Unassembled WGS sequence"/>
</dbReference>
<dbReference type="PANTHER" id="PTHR11183">
    <property type="entry name" value="GLYCOGENIN SUBFAMILY MEMBER"/>
    <property type="match status" value="1"/>
</dbReference>
<reference evidence="3" key="1">
    <citation type="submission" date="2021-01" db="EMBL/GenBank/DDBJ databases">
        <authorList>
            <person name="Kaushik A."/>
        </authorList>
    </citation>
    <scope>NUCLEOTIDE SEQUENCE</scope>
    <source>
        <strain evidence="3">AG1-1C</strain>
    </source>
</reference>
<comment type="caution">
    <text evidence="3">The sequence shown here is derived from an EMBL/GenBank/DDBJ whole genome shotgun (WGS) entry which is preliminary data.</text>
</comment>
<evidence type="ECO:0000256" key="2">
    <source>
        <dbReference type="SAM" id="Phobius"/>
    </source>
</evidence>
<dbReference type="Gene3D" id="3.90.550.10">
    <property type="entry name" value="Spore Coat Polysaccharide Biosynthesis Protein SpsA, Chain A"/>
    <property type="match status" value="1"/>
</dbReference>
<dbReference type="AlphaFoldDB" id="A0A8H2ZZQ4"/>
<organism evidence="3 4">
    <name type="scientific">Rhizoctonia solani</name>
    <dbReference type="NCBI Taxonomy" id="456999"/>
    <lineage>
        <taxon>Eukaryota</taxon>
        <taxon>Fungi</taxon>
        <taxon>Dikarya</taxon>
        <taxon>Basidiomycota</taxon>
        <taxon>Agaricomycotina</taxon>
        <taxon>Agaricomycetes</taxon>
        <taxon>Cantharellales</taxon>
        <taxon>Ceratobasidiaceae</taxon>
        <taxon>Rhizoctonia</taxon>
    </lineage>
</organism>
<gene>
    <name evidence="3" type="ORF">RDB_LOCUS19225</name>
</gene>
<protein>
    <recommendedName>
        <fullName evidence="5">Glucose N-acetyltransferase 1</fullName>
    </recommendedName>
</protein>
<evidence type="ECO:0008006" key="5">
    <source>
        <dbReference type="Google" id="ProtNLM"/>
    </source>
</evidence>
<feature type="region of interest" description="Disordered" evidence="1">
    <location>
        <begin position="56"/>
        <end position="77"/>
    </location>
</feature>
<proteinExistence type="predicted"/>
<evidence type="ECO:0000256" key="1">
    <source>
        <dbReference type="SAM" id="MobiDB-lite"/>
    </source>
</evidence>
<sequence>MDYSAYPPIQVQRKRHHYRLFFALFGGCITVLPIIWGGWHYSTAYSTHSSANPDSLSQQSEVISNTPSSRECTTTPAPIFGHNVTASSYWPLSHDTKETPARFAYVLYATEKEYLCNVLINFRQLRRLNVAAELALIYPKSWIGKYPPGSDSPIRRMLDKARDNYSVNLHPLELWNTGRGDPTWSSSLTKLHVFGLTNYTRVVYLDSDGIVLNNLDHLFLAPQARIALPRAYWLEKEKLASHIMVVTPSVSLMSRVREMVKTTNGFDMEVINKISSSSALILPHRRYALLTGEFRKTEHSSYLADEEPGAEWNPQTELSNAFFVHFSDWPLPKPWIKAETALVESTQPVCDPKEKFECWNRKHWHGIYNLYNELKQEVCIG</sequence>
<dbReference type="EMBL" id="CAJMWS010000097">
    <property type="protein sequence ID" value="CAE6361166.1"/>
    <property type="molecule type" value="Genomic_DNA"/>
</dbReference>
<evidence type="ECO:0000313" key="3">
    <source>
        <dbReference type="EMBL" id="CAE6361166.1"/>
    </source>
</evidence>
<feature type="transmembrane region" description="Helical" evidence="2">
    <location>
        <begin position="20"/>
        <end position="39"/>
    </location>
</feature>
<dbReference type="SUPFAM" id="SSF53448">
    <property type="entry name" value="Nucleotide-diphospho-sugar transferases"/>
    <property type="match status" value="1"/>
</dbReference>